<evidence type="ECO:0000313" key="2">
    <source>
        <dbReference type="Proteomes" id="UP000286415"/>
    </source>
</evidence>
<gene>
    <name evidence="1" type="ORF">CSKR_102637</name>
</gene>
<dbReference type="EMBL" id="NIRI02000042">
    <property type="protein sequence ID" value="KAG5451189.1"/>
    <property type="molecule type" value="Genomic_DNA"/>
</dbReference>
<comment type="caution">
    <text evidence="1">The sequence shown here is derived from an EMBL/GenBank/DDBJ whole genome shotgun (WGS) entry which is preliminary data.</text>
</comment>
<proteinExistence type="predicted"/>
<name>A0A3R7C6Q3_CLOSI</name>
<reference evidence="1 2" key="2">
    <citation type="journal article" date="2021" name="Genomics">
        <title>High-quality reference genome for Clonorchis sinensis.</title>
        <authorList>
            <person name="Young N.D."/>
            <person name="Stroehlein A.J."/>
            <person name="Kinkar L."/>
            <person name="Wang T."/>
            <person name="Sohn W.M."/>
            <person name="Chang B.C.H."/>
            <person name="Kaur P."/>
            <person name="Weisz D."/>
            <person name="Dudchenko O."/>
            <person name="Aiden E.L."/>
            <person name="Korhonen P.K."/>
            <person name="Gasser R.B."/>
        </authorList>
    </citation>
    <scope>NUCLEOTIDE SEQUENCE [LARGE SCALE GENOMIC DNA]</scope>
    <source>
        <strain evidence="1">Cs-k2</strain>
    </source>
</reference>
<accession>A0A3R7C6Q3</accession>
<dbReference type="AlphaFoldDB" id="A0A3R7C6Q3"/>
<dbReference type="InParanoid" id="A0A3R7C6Q3"/>
<keyword evidence="2" id="KW-1185">Reference proteome</keyword>
<reference evidence="1 2" key="1">
    <citation type="journal article" date="2018" name="Biotechnol. Adv.">
        <title>Improved genomic resources and new bioinformatic workflow for the carcinogenic parasite Clonorchis sinensis: Biotechnological implications.</title>
        <authorList>
            <person name="Wang D."/>
            <person name="Korhonen P.K."/>
            <person name="Gasser R.B."/>
            <person name="Young N.D."/>
        </authorList>
    </citation>
    <scope>NUCLEOTIDE SEQUENCE [LARGE SCALE GENOMIC DNA]</scope>
    <source>
        <strain evidence="1">Cs-k2</strain>
    </source>
</reference>
<protein>
    <submittedName>
        <fullName evidence="1">Uncharacterized protein</fullName>
    </submittedName>
</protein>
<organism evidence="1 2">
    <name type="scientific">Clonorchis sinensis</name>
    <name type="common">Chinese liver fluke</name>
    <dbReference type="NCBI Taxonomy" id="79923"/>
    <lineage>
        <taxon>Eukaryota</taxon>
        <taxon>Metazoa</taxon>
        <taxon>Spiralia</taxon>
        <taxon>Lophotrochozoa</taxon>
        <taxon>Platyhelminthes</taxon>
        <taxon>Trematoda</taxon>
        <taxon>Digenea</taxon>
        <taxon>Opisthorchiida</taxon>
        <taxon>Opisthorchiata</taxon>
        <taxon>Opisthorchiidae</taxon>
        <taxon>Clonorchis</taxon>
    </lineage>
</organism>
<dbReference type="Proteomes" id="UP000286415">
    <property type="component" value="Unassembled WGS sequence"/>
</dbReference>
<evidence type="ECO:0000313" key="1">
    <source>
        <dbReference type="EMBL" id="KAG5451189.1"/>
    </source>
</evidence>
<sequence length="251" mass="29008">MWAIRLQNTLIFLLIYIVSEMNKNNRSAVAPFRCLATMPPEGSTRSVVLPNCPSLDRRSRDTEIGFEPQTFQSENSCSTHSHLTPISFLVPPSFRIHTRLCLSWRLGGLCNDPDSVNRLVAICGNKYCEKHYAVYAISGTPYALKHHPVALSHYHYPHWQHKISLNTDAPQFYNHNLYESLILKKKVYEKGSCWQPTTVTPSCIHVRTVIQTSQMEMTTRMPKTSIKNHIFQRHQTCRNHVDHIRESELHQ</sequence>